<feature type="domain" description="Cadherin" evidence="12">
    <location>
        <begin position="370"/>
        <end position="477"/>
    </location>
</feature>
<evidence type="ECO:0000313" key="15">
    <source>
        <dbReference type="Proteomes" id="UP000663829"/>
    </source>
</evidence>
<comment type="subcellular location">
    <subcellularLocation>
        <location evidence="1">Membrane</location>
        <topology evidence="1">Single-pass membrane protein</topology>
    </subcellularLocation>
</comment>
<dbReference type="InterPro" id="IPR050174">
    <property type="entry name" value="Protocadherin/Cadherin-CA"/>
</dbReference>
<evidence type="ECO:0000313" key="13">
    <source>
        <dbReference type="EMBL" id="CAF0904088.1"/>
    </source>
</evidence>
<feature type="domain" description="Cadherin" evidence="12">
    <location>
        <begin position="478"/>
        <end position="577"/>
    </location>
</feature>
<dbReference type="PROSITE" id="PS00232">
    <property type="entry name" value="CADHERIN_1"/>
    <property type="match status" value="1"/>
</dbReference>
<dbReference type="Proteomes" id="UP000681722">
    <property type="component" value="Unassembled WGS sequence"/>
</dbReference>
<evidence type="ECO:0000256" key="4">
    <source>
        <dbReference type="ARBA" id="ARBA00022837"/>
    </source>
</evidence>
<keyword evidence="8" id="KW-0325">Glycoprotein</keyword>
<evidence type="ECO:0000256" key="5">
    <source>
        <dbReference type="ARBA" id="ARBA00022889"/>
    </source>
</evidence>
<evidence type="ECO:0000256" key="6">
    <source>
        <dbReference type="ARBA" id="ARBA00022989"/>
    </source>
</evidence>
<dbReference type="Proteomes" id="UP000663829">
    <property type="component" value="Unassembled WGS sequence"/>
</dbReference>
<feature type="transmembrane region" description="Helical" evidence="11">
    <location>
        <begin position="796"/>
        <end position="819"/>
    </location>
</feature>
<reference evidence="13" key="1">
    <citation type="submission" date="2021-02" db="EMBL/GenBank/DDBJ databases">
        <authorList>
            <person name="Nowell W R."/>
        </authorList>
    </citation>
    <scope>NUCLEOTIDE SEQUENCE</scope>
</reference>
<keyword evidence="4 9" id="KW-0106">Calcium</keyword>
<evidence type="ECO:0000259" key="12">
    <source>
        <dbReference type="PROSITE" id="PS50268"/>
    </source>
</evidence>
<evidence type="ECO:0000256" key="9">
    <source>
        <dbReference type="PROSITE-ProRule" id="PRU00043"/>
    </source>
</evidence>
<dbReference type="FunFam" id="2.60.40.60:FF:000092">
    <property type="entry name" value="Protocadherin 8"/>
    <property type="match status" value="1"/>
</dbReference>
<protein>
    <recommendedName>
        <fullName evidence="12">Cadherin domain-containing protein</fullName>
    </recommendedName>
</protein>
<gene>
    <name evidence="13" type="ORF">GPM918_LOCUS8794</name>
    <name evidence="14" type="ORF">SRO942_LOCUS8796</name>
</gene>
<proteinExistence type="predicted"/>
<evidence type="ECO:0000256" key="2">
    <source>
        <dbReference type="ARBA" id="ARBA00022692"/>
    </source>
</evidence>
<feature type="compositionally biased region" description="Acidic residues" evidence="10">
    <location>
        <begin position="834"/>
        <end position="848"/>
    </location>
</feature>
<evidence type="ECO:0000256" key="7">
    <source>
        <dbReference type="ARBA" id="ARBA00023136"/>
    </source>
</evidence>
<evidence type="ECO:0000256" key="8">
    <source>
        <dbReference type="ARBA" id="ARBA00023180"/>
    </source>
</evidence>
<dbReference type="PANTHER" id="PTHR24028:SF146">
    <property type="entry name" value="CADHERIN 96CB, ISOFORM D-RELATED"/>
    <property type="match status" value="1"/>
</dbReference>
<organism evidence="13 15">
    <name type="scientific">Didymodactylos carnosus</name>
    <dbReference type="NCBI Taxonomy" id="1234261"/>
    <lineage>
        <taxon>Eukaryota</taxon>
        <taxon>Metazoa</taxon>
        <taxon>Spiralia</taxon>
        <taxon>Gnathifera</taxon>
        <taxon>Rotifera</taxon>
        <taxon>Eurotatoria</taxon>
        <taxon>Bdelloidea</taxon>
        <taxon>Philodinida</taxon>
        <taxon>Philodinidae</taxon>
        <taxon>Didymodactylos</taxon>
    </lineage>
</organism>
<evidence type="ECO:0000256" key="10">
    <source>
        <dbReference type="SAM" id="MobiDB-lite"/>
    </source>
</evidence>
<name>A0A813ZT48_9BILA</name>
<dbReference type="PANTHER" id="PTHR24028">
    <property type="entry name" value="CADHERIN-87A"/>
    <property type="match status" value="1"/>
</dbReference>
<dbReference type="GO" id="GO:0007156">
    <property type="term" value="P:homophilic cell adhesion via plasma membrane adhesion molecules"/>
    <property type="evidence" value="ECO:0007669"/>
    <property type="project" value="InterPro"/>
</dbReference>
<dbReference type="InterPro" id="IPR020894">
    <property type="entry name" value="Cadherin_CS"/>
</dbReference>
<keyword evidence="7 11" id="KW-0472">Membrane</keyword>
<dbReference type="GO" id="GO:0005509">
    <property type="term" value="F:calcium ion binding"/>
    <property type="evidence" value="ECO:0007669"/>
    <property type="project" value="UniProtKB-UniRule"/>
</dbReference>
<dbReference type="Pfam" id="PF00028">
    <property type="entry name" value="Cadherin"/>
    <property type="match status" value="3"/>
</dbReference>
<dbReference type="SMART" id="SM00112">
    <property type="entry name" value="CA"/>
    <property type="match status" value="6"/>
</dbReference>
<dbReference type="EMBL" id="CAJOBC010001574">
    <property type="protein sequence ID" value="CAF3686131.1"/>
    <property type="molecule type" value="Genomic_DNA"/>
</dbReference>
<evidence type="ECO:0000256" key="3">
    <source>
        <dbReference type="ARBA" id="ARBA00022737"/>
    </source>
</evidence>
<keyword evidence="15" id="KW-1185">Reference proteome</keyword>
<dbReference type="Gene3D" id="2.60.40.60">
    <property type="entry name" value="Cadherins"/>
    <property type="match status" value="6"/>
</dbReference>
<sequence>MFSELLLFIYYYYSIQLNFIDTRYIRLPSVNCSEISPIGFPIIHLLNILSQTDFSSSSPTWLFSFSSNNSVTSYFLIDDLKGTITVKHRLDREYLCSVARLCSCLNCTLKLEIIAISDTISHILLLPITILDENNNLPYFIRNNYQFNVSEATRIGTRLQLPQAQDQDQPPNNIQLYSLTPIMTNETVHYFELVMLEKSLTVVPEMILKHSLDRETKSEHHYKLCAYDIQHRVCTNIIFNILDINDNIPQFDQRQITINISELIPIDSSIIQIHAHDDDTGINGEIRYQFSKWTKDDQTIVDTFHLDSITGWLTLIKELDYEQRINYEIQIQANDLGENSIPVYMTITIHVQDENDNSAEIFTFAPVNIDLNDTIINVLENITIGTTLLYLSATDKDSDDNGRLSVTLTNMTVNNFLSVQKITDNTYQLVTLKMFDREQYSIYYFTLYVSDYGHPHRSTSLKFQIKLIDINDCFPVFEKTLYQFNITENNPLNYVFGRILATDADEGINSQIHYHIQNYTNIFSLNHNNELYTKMSFDYEQQSIYRFNVIAEDSGLLQTIVPVEIRVRGLNDNPPVFPSGEIFMQIEENRPINTLIGRIVAFDRDEDLLTYEIYPEDKSYTTGKVLLTTDGKLFTATVFDREQYNNLSSIKFRVRVHDSQHIVVTNVEVNIIDVNDNLPKLIYPIDDNSILCFERHSSNNTVLFKAYDPDENSQVIFSLLTTQHIFLYPNGTLIVNTTRISLGFHTITICLQDHMHSSTYNIHIIIVDNYDKCNSSYFSYRSRHFISTFFNFHNKIVLFLTLIFVFIFILIIIVFYLCLKRRKASSLSFTSNESVEDNQEEREEEEEHDTLIHRTILLNPHPPTSQSSSPFTTISNTSMTSTLAEHHNHNQPQKISTIIKKYSLNEQSKLSAFETRNNNKKSLSLSSSASSTYIKMSRSFDNEMV</sequence>
<keyword evidence="6 11" id="KW-1133">Transmembrane helix</keyword>
<dbReference type="AlphaFoldDB" id="A0A813ZT48"/>
<dbReference type="SUPFAM" id="SSF49313">
    <property type="entry name" value="Cadherin-like"/>
    <property type="match status" value="6"/>
</dbReference>
<feature type="domain" description="Cadherin" evidence="12">
    <location>
        <begin position="578"/>
        <end position="681"/>
    </location>
</feature>
<dbReference type="PRINTS" id="PR00205">
    <property type="entry name" value="CADHERIN"/>
</dbReference>
<dbReference type="OrthoDB" id="6252479at2759"/>
<dbReference type="PROSITE" id="PS50268">
    <property type="entry name" value="CADHERIN_2"/>
    <property type="match status" value="6"/>
</dbReference>
<evidence type="ECO:0000256" key="1">
    <source>
        <dbReference type="ARBA" id="ARBA00004167"/>
    </source>
</evidence>
<dbReference type="InterPro" id="IPR015919">
    <property type="entry name" value="Cadherin-like_sf"/>
</dbReference>
<evidence type="ECO:0000256" key="11">
    <source>
        <dbReference type="SAM" id="Phobius"/>
    </source>
</evidence>
<accession>A0A813ZT48</accession>
<comment type="caution">
    <text evidence="13">The sequence shown here is derived from an EMBL/GenBank/DDBJ whole genome shotgun (WGS) entry which is preliminary data.</text>
</comment>
<dbReference type="EMBL" id="CAJNOQ010001574">
    <property type="protein sequence ID" value="CAF0904088.1"/>
    <property type="molecule type" value="Genomic_DNA"/>
</dbReference>
<dbReference type="CDD" id="cd11304">
    <property type="entry name" value="Cadherin_repeat"/>
    <property type="match status" value="6"/>
</dbReference>
<dbReference type="GO" id="GO:0005886">
    <property type="term" value="C:plasma membrane"/>
    <property type="evidence" value="ECO:0007669"/>
    <property type="project" value="InterPro"/>
</dbReference>
<dbReference type="FunFam" id="2.60.40.60:FF:000002">
    <property type="entry name" value="Protocadherin alpha 2"/>
    <property type="match status" value="1"/>
</dbReference>
<feature type="domain" description="Cadherin" evidence="12">
    <location>
        <begin position="252"/>
        <end position="362"/>
    </location>
</feature>
<dbReference type="InterPro" id="IPR002126">
    <property type="entry name" value="Cadherin-like_dom"/>
</dbReference>
<keyword evidence="5" id="KW-0130">Cell adhesion</keyword>
<feature type="domain" description="Cadherin" evidence="12">
    <location>
        <begin position="34"/>
        <end position="140"/>
    </location>
</feature>
<feature type="domain" description="Cadherin" evidence="12">
    <location>
        <begin position="141"/>
        <end position="251"/>
    </location>
</feature>
<keyword evidence="3" id="KW-0677">Repeat</keyword>
<feature type="region of interest" description="Disordered" evidence="10">
    <location>
        <begin position="830"/>
        <end position="849"/>
    </location>
</feature>
<keyword evidence="2 11" id="KW-0812">Transmembrane</keyword>
<evidence type="ECO:0000313" key="14">
    <source>
        <dbReference type="EMBL" id="CAF3686131.1"/>
    </source>
</evidence>